<feature type="region of interest" description="Disordered" evidence="1">
    <location>
        <begin position="96"/>
        <end position="121"/>
    </location>
</feature>
<accession>A0A852VMB6</accession>
<dbReference type="RefSeq" id="WP_185989770.1">
    <property type="nucleotide sequence ID" value="NZ_JACCAE010000001.1"/>
</dbReference>
<reference evidence="5 6" key="1">
    <citation type="submission" date="2020-07" db="EMBL/GenBank/DDBJ databases">
        <title>Sequencing the genomes of 1000 actinobacteria strains.</title>
        <authorList>
            <person name="Klenk H.-P."/>
        </authorList>
    </citation>
    <scope>NUCLEOTIDE SEQUENCE [LARGE SCALE GENOMIC DNA]</scope>
    <source>
        <strain evidence="5 6">DSM 26154</strain>
    </source>
</reference>
<protein>
    <recommendedName>
        <fullName evidence="4">DUF4349 domain-containing protein</fullName>
    </recommendedName>
</protein>
<evidence type="ECO:0000256" key="2">
    <source>
        <dbReference type="SAM" id="Phobius"/>
    </source>
</evidence>
<evidence type="ECO:0000259" key="4">
    <source>
        <dbReference type="Pfam" id="PF14257"/>
    </source>
</evidence>
<dbReference type="InterPro" id="IPR025645">
    <property type="entry name" value="DUF4349"/>
</dbReference>
<keyword evidence="3" id="KW-0732">Signal</keyword>
<evidence type="ECO:0000313" key="5">
    <source>
        <dbReference type="EMBL" id="NYF96758.1"/>
    </source>
</evidence>
<dbReference type="PROSITE" id="PS51257">
    <property type="entry name" value="PROKAR_LIPOPROTEIN"/>
    <property type="match status" value="1"/>
</dbReference>
<evidence type="ECO:0000256" key="3">
    <source>
        <dbReference type="SAM" id="SignalP"/>
    </source>
</evidence>
<dbReference type="EMBL" id="JACCAE010000001">
    <property type="protein sequence ID" value="NYF96758.1"/>
    <property type="molecule type" value="Genomic_DNA"/>
</dbReference>
<feature type="region of interest" description="Disordered" evidence="1">
    <location>
        <begin position="29"/>
        <end position="69"/>
    </location>
</feature>
<feature type="compositionally biased region" description="Low complexity" evidence="1">
    <location>
        <begin position="30"/>
        <end position="43"/>
    </location>
</feature>
<feature type="transmembrane region" description="Helical" evidence="2">
    <location>
        <begin position="262"/>
        <end position="283"/>
    </location>
</feature>
<proteinExistence type="predicted"/>
<feature type="domain" description="DUF4349" evidence="4">
    <location>
        <begin position="70"/>
        <end position="281"/>
    </location>
</feature>
<keyword evidence="2" id="KW-0472">Membrane</keyword>
<gene>
    <name evidence="5" type="ORF">BJY20_000150</name>
</gene>
<feature type="chain" id="PRO_5032353506" description="DUF4349 domain-containing protein" evidence="3">
    <location>
        <begin position="25"/>
        <end position="296"/>
    </location>
</feature>
<evidence type="ECO:0000313" key="6">
    <source>
        <dbReference type="Proteomes" id="UP000554054"/>
    </source>
</evidence>
<dbReference type="Pfam" id="PF14257">
    <property type="entry name" value="DUF4349"/>
    <property type="match status" value="1"/>
</dbReference>
<evidence type="ECO:0000256" key="1">
    <source>
        <dbReference type="SAM" id="MobiDB-lite"/>
    </source>
</evidence>
<dbReference type="AlphaFoldDB" id="A0A852VMB6"/>
<keyword evidence="2" id="KW-1133">Transmembrane helix</keyword>
<feature type="signal peptide" evidence="3">
    <location>
        <begin position="1"/>
        <end position="24"/>
    </location>
</feature>
<keyword evidence="6" id="KW-1185">Reference proteome</keyword>
<name>A0A852VMB6_9MICO</name>
<keyword evidence="2" id="KW-0812">Transmembrane</keyword>
<comment type="caution">
    <text evidence="5">The sequence shown here is derived from an EMBL/GenBank/DDBJ whole genome shotgun (WGS) entry which is preliminary data.</text>
</comment>
<sequence>MRGTTMRVVTLAAAGTLVLAGCSADTGNHPDGAASAPSGASADRAVQDEPAPAEGASTKKITEQDAGGTHLARTAALTTTVDDVPRASAKVRSIAEASGGYVSSEETHISPGDDGASDDRSSAEIVVTVPVDELDTIVSELAGIGKVTERSGDVQDLSQQYTDTTSRVGTLKKSVARLQELIDSADGLEEIVALESELTEREADLESTLAQQKALEKRTSTAPITVDLQSPGAAAEDPSGFLAGLASGWGAFTTALGAGMTALGAVTPLAVLGLVIAGPVLWLRRRGGRRVRTDVT</sequence>
<organism evidence="5 6">
    <name type="scientific">Janibacter cremeus</name>
    <dbReference type="NCBI Taxonomy" id="1285192"/>
    <lineage>
        <taxon>Bacteria</taxon>
        <taxon>Bacillati</taxon>
        <taxon>Actinomycetota</taxon>
        <taxon>Actinomycetes</taxon>
        <taxon>Micrococcales</taxon>
        <taxon>Intrasporangiaceae</taxon>
        <taxon>Janibacter</taxon>
    </lineage>
</organism>
<dbReference type="Proteomes" id="UP000554054">
    <property type="component" value="Unassembled WGS sequence"/>
</dbReference>